<evidence type="ECO:0000313" key="2">
    <source>
        <dbReference type="Proteomes" id="UP000019376"/>
    </source>
</evidence>
<dbReference type="Proteomes" id="UP000019376">
    <property type="component" value="Unassembled WGS sequence"/>
</dbReference>
<organism evidence="1 2">
    <name type="scientific">Penicillium oxalicum (strain 114-2 / CGMCC 5302)</name>
    <name type="common">Penicillium decumbens</name>
    <dbReference type="NCBI Taxonomy" id="933388"/>
    <lineage>
        <taxon>Eukaryota</taxon>
        <taxon>Fungi</taxon>
        <taxon>Dikarya</taxon>
        <taxon>Ascomycota</taxon>
        <taxon>Pezizomycotina</taxon>
        <taxon>Eurotiomycetes</taxon>
        <taxon>Eurotiomycetidae</taxon>
        <taxon>Eurotiales</taxon>
        <taxon>Aspergillaceae</taxon>
        <taxon>Penicillium</taxon>
    </lineage>
</organism>
<dbReference type="AlphaFoldDB" id="S8AWG7"/>
<keyword evidence="2" id="KW-1185">Reference proteome</keyword>
<dbReference type="HOGENOM" id="CLU_3051076_0_0_1"/>
<protein>
    <submittedName>
        <fullName evidence="1">Uncharacterized protein</fullName>
    </submittedName>
</protein>
<gene>
    <name evidence="1" type="ORF">PDE_01158</name>
</gene>
<sequence length="54" mass="5695">MSRAQLGGQLLSASLAARSPPISSGDHSLDSSRMVQDELCCHSVAVRYPSHTAI</sequence>
<reference evidence="1 2" key="1">
    <citation type="journal article" date="2013" name="PLoS ONE">
        <title>Genomic and secretomic analyses reveal unique features of the lignocellulolytic enzyme system of Penicillium decumbens.</title>
        <authorList>
            <person name="Liu G."/>
            <person name="Zhang L."/>
            <person name="Wei X."/>
            <person name="Zou G."/>
            <person name="Qin Y."/>
            <person name="Ma L."/>
            <person name="Li J."/>
            <person name="Zheng H."/>
            <person name="Wang S."/>
            <person name="Wang C."/>
            <person name="Xun L."/>
            <person name="Zhao G.-P."/>
            <person name="Zhou Z."/>
            <person name="Qu Y."/>
        </authorList>
    </citation>
    <scope>NUCLEOTIDE SEQUENCE [LARGE SCALE GENOMIC DNA]</scope>
    <source>
        <strain evidence="2">114-2 / CGMCC 5302</strain>
    </source>
</reference>
<evidence type="ECO:0000313" key="1">
    <source>
        <dbReference type="EMBL" id="EPS26222.1"/>
    </source>
</evidence>
<dbReference type="EMBL" id="KB644408">
    <property type="protein sequence ID" value="EPS26222.1"/>
    <property type="molecule type" value="Genomic_DNA"/>
</dbReference>
<name>S8AWG7_PENO1</name>
<accession>S8AWG7</accession>
<proteinExistence type="predicted"/>